<gene>
    <name evidence="8" type="ORF">I7412_21450</name>
</gene>
<dbReference type="GO" id="GO:0005576">
    <property type="term" value="C:extracellular region"/>
    <property type="evidence" value="ECO:0007669"/>
    <property type="project" value="TreeGrafter"/>
</dbReference>
<dbReference type="InterPro" id="IPR018313">
    <property type="entry name" value="SBP_3_CS"/>
</dbReference>
<feature type="region of interest" description="Disordered" evidence="5">
    <location>
        <begin position="41"/>
        <end position="84"/>
    </location>
</feature>
<evidence type="ECO:0000256" key="3">
    <source>
        <dbReference type="ARBA" id="ARBA00022729"/>
    </source>
</evidence>
<dbReference type="SUPFAM" id="SSF53850">
    <property type="entry name" value="Periplasmic binding protein-like II"/>
    <property type="match status" value="1"/>
</dbReference>
<accession>A0A937RIX8</accession>
<evidence type="ECO:0000256" key="2">
    <source>
        <dbReference type="ARBA" id="ARBA00022448"/>
    </source>
</evidence>
<name>A0A937RIX8_9ACTN</name>
<evidence type="ECO:0000256" key="4">
    <source>
        <dbReference type="RuleBase" id="RU003744"/>
    </source>
</evidence>
<evidence type="ECO:0000313" key="8">
    <source>
        <dbReference type="EMBL" id="MBL7629689.1"/>
    </source>
</evidence>
<comment type="caution">
    <text evidence="8">The sequence shown here is derived from an EMBL/GenBank/DDBJ whole genome shotgun (WGS) entry which is preliminary data.</text>
</comment>
<sequence length="352" mass="37163">MTWPGSPRAPLPVTARLTLAGLAMAVAAGCATLSSPLPAAGRPAALATSPAPAPATARGPDDCGDPTISERPPAVMPPPGAMPAGTLMDRIHQRGSITVGVLADVPPFGYIERTVDEHGQGVSAFQGFDVDLAKEIAKSIFGPDGADETHLKFRAVTYAERIPVIQDGDVDIVVATMTTNCARRAAVDFSVPYYDAVATVLVLKDSPYTGMKDLGGRKVCAPLGTTSLEHVEDHPAGPVQVGLPTVADCLVALQHHEVEAISTDDVILVGLAQQDPQTRVLVDDLLPGDADHELIAVGVGKDHPEMTGFVNGVLARIVADGTWERLVRHHLWDYLAAFAPEFPRPPLPRYRD</sequence>
<evidence type="ECO:0000259" key="7">
    <source>
        <dbReference type="SMART" id="SM00062"/>
    </source>
</evidence>
<keyword evidence="9" id="KW-1185">Reference proteome</keyword>
<dbReference type="RefSeq" id="WP_203001309.1">
    <property type="nucleotide sequence ID" value="NZ_JADWYU010000089.1"/>
</dbReference>
<organism evidence="8 9">
    <name type="scientific">Frankia nepalensis</name>
    <dbReference type="NCBI Taxonomy" id="1836974"/>
    <lineage>
        <taxon>Bacteria</taxon>
        <taxon>Bacillati</taxon>
        <taxon>Actinomycetota</taxon>
        <taxon>Actinomycetes</taxon>
        <taxon>Frankiales</taxon>
        <taxon>Frankiaceae</taxon>
        <taxon>Frankia</taxon>
    </lineage>
</organism>
<dbReference type="SMART" id="SM00062">
    <property type="entry name" value="PBPb"/>
    <property type="match status" value="1"/>
</dbReference>
<dbReference type="Pfam" id="PF00497">
    <property type="entry name" value="SBP_bac_3"/>
    <property type="match status" value="1"/>
</dbReference>
<evidence type="ECO:0000256" key="6">
    <source>
        <dbReference type="SAM" id="SignalP"/>
    </source>
</evidence>
<evidence type="ECO:0000256" key="5">
    <source>
        <dbReference type="SAM" id="MobiDB-lite"/>
    </source>
</evidence>
<feature type="domain" description="Solute-binding protein family 3/N-terminal" evidence="7">
    <location>
        <begin position="96"/>
        <end position="333"/>
    </location>
</feature>
<feature type="signal peptide" evidence="6">
    <location>
        <begin position="1"/>
        <end position="39"/>
    </location>
</feature>
<dbReference type="CDD" id="cd13690">
    <property type="entry name" value="PBP2_GluB"/>
    <property type="match status" value="1"/>
</dbReference>
<feature type="chain" id="PRO_5038081697" evidence="6">
    <location>
        <begin position="40"/>
        <end position="352"/>
    </location>
</feature>
<keyword evidence="2" id="KW-0813">Transport</keyword>
<dbReference type="EMBL" id="JAEACQ010000234">
    <property type="protein sequence ID" value="MBL7629689.1"/>
    <property type="molecule type" value="Genomic_DNA"/>
</dbReference>
<dbReference type="AlphaFoldDB" id="A0A937RIX8"/>
<dbReference type="PANTHER" id="PTHR30085:SF6">
    <property type="entry name" value="ABC TRANSPORTER GLUTAMINE-BINDING PROTEIN GLNH"/>
    <property type="match status" value="1"/>
</dbReference>
<dbReference type="PANTHER" id="PTHR30085">
    <property type="entry name" value="AMINO ACID ABC TRANSPORTER PERMEASE"/>
    <property type="match status" value="1"/>
</dbReference>
<dbReference type="GO" id="GO:0030288">
    <property type="term" value="C:outer membrane-bounded periplasmic space"/>
    <property type="evidence" value="ECO:0007669"/>
    <property type="project" value="TreeGrafter"/>
</dbReference>
<dbReference type="GO" id="GO:0006865">
    <property type="term" value="P:amino acid transport"/>
    <property type="evidence" value="ECO:0007669"/>
    <property type="project" value="TreeGrafter"/>
</dbReference>
<dbReference type="Proteomes" id="UP000604475">
    <property type="component" value="Unassembled WGS sequence"/>
</dbReference>
<dbReference type="PROSITE" id="PS01039">
    <property type="entry name" value="SBP_BACTERIAL_3"/>
    <property type="match status" value="1"/>
</dbReference>
<evidence type="ECO:0000313" key="9">
    <source>
        <dbReference type="Proteomes" id="UP000604475"/>
    </source>
</evidence>
<dbReference type="InterPro" id="IPR051455">
    <property type="entry name" value="Bact_solute-bind_prot3"/>
</dbReference>
<dbReference type="InterPro" id="IPR001638">
    <property type="entry name" value="Solute-binding_3/MltF_N"/>
</dbReference>
<feature type="compositionally biased region" description="Low complexity" evidence="5">
    <location>
        <begin position="41"/>
        <end position="57"/>
    </location>
</feature>
<protein>
    <submittedName>
        <fullName evidence="8">Transporter substrate-binding domain-containing protein</fullName>
    </submittedName>
</protein>
<reference evidence="8" key="1">
    <citation type="submission" date="2020-12" db="EMBL/GenBank/DDBJ databases">
        <title>Genomic characterization of non-nitrogen-fixing Frankia strains.</title>
        <authorList>
            <person name="Carlos-Shanley C."/>
            <person name="Guerra T."/>
            <person name="Hahn D."/>
        </authorList>
    </citation>
    <scope>NUCLEOTIDE SEQUENCE</scope>
    <source>
        <strain evidence="8">CN6</strain>
    </source>
</reference>
<proteinExistence type="inferred from homology"/>
<comment type="similarity">
    <text evidence="1 4">Belongs to the bacterial solute-binding protein 3 family.</text>
</comment>
<keyword evidence="3 6" id="KW-0732">Signal</keyword>
<evidence type="ECO:0000256" key="1">
    <source>
        <dbReference type="ARBA" id="ARBA00010333"/>
    </source>
</evidence>
<dbReference type="Gene3D" id="3.40.190.10">
    <property type="entry name" value="Periplasmic binding protein-like II"/>
    <property type="match status" value="2"/>
</dbReference>